<feature type="repeat" description="Pumilio" evidence="7">
    <location>
        <begin position="300"/>
        <end position="335"/>
    </location>
</feature>
<dbReference type="Pfam" id="PF00806">
    <property type="entry name" value="PUF"/>
    <property type="match status" value="8"/>
</dbReference>
<keyword evidence="5" id="KW-0694">RNA-binding</keyword>
<evidence type="ECO:0000256" key="8">
    <source>
        <dbReference type="SAM" id="Phobius"/>
    </source>
</evidence>
<evidence type="ECO:0000256" key="7">
    <source>
        <dbReference type="PROSITE-ProRule" id="PRU00317"/>
    </source>
</evidence>
<feature type="repeat" description="Pumilio" evidence="7">
    <location>
        <begin position="224"/>
        <end position="259"/>
    </location>
</feature>
<keyword evidence="8" id="KW-1133">Transmembrane helix</keyword>
<feature type="repeat" description="Pumilio" evidence="7">
    <location>
        <begin position="372"/>
        <end position="407"/>
    </location>
</feature>
<feature type="domain" description="PUM-HD" evidence="9">
    <location>
        <begin position="167"/>
        <end position="507"/>
    </location>
</feature>
<feature type="repeat" description="Pumilio" evidence="7">
    <location>
        <begin position="188"/>
        <end position="223"/>
    </location>
</feature>
<evidence type="ECO:0000256" key="1">
    <source>
        <dbReference type="ARBA" id="ARBA00004496"/>
    </source>
</evidence>
<dbReference type="SUPFAM" id="SSF48371">
    <property type="entry name" value="ARM repeat"/>
    <property type="match status" value="1"/>
</dbReference>
<comment type="function">
    <text evidence="6">Sequence-specific RNA-binding protein that regulates translation and mRNA stability by binding the 3'-UTR of target mRNAs.</text>
</comment>
<feature type="repeat" description="Pumilio" evidence="7">
    <location>
        <begin position="444"/>
        <end position="481"/>
    </location>
</feature>
<dbReference type="PROSITE" id="PS50303">
    <property type="entry name" value="PUM_HD"/>
    <property type="match status" value="1"/>
</dbReference>
<keyword evidence="4" id="KW-0810">Translation regulation</keyword>
<dbReference type="InterPro" id="IPR001313">
    <property type="entry name" value="Pumilio_RNA-bd_rpt"/>
</dbReference>
<dbReference type="FunFam" id="1.25.10.10:FF:000237">
    <property type="entry name" value="Pumilio homolog 9"/>
    <property type="match status" value="1"/>
</dbReference>
<evidence type="ECO:0000256" key="6">
    <source>
        <dbReference type="ARBA" id="ARBA00058490"/>
    </source>
</evidence>
<dbReference type="InterPro" id="IPR033712">
    <property type="entry name" value="Pumilio_RNA-bd"/>
</dbReference>
<protein>
    <recommendedName>
        <fullName evidence="9">PUM-HD domain-containing protein</fullName>
    </recommendedName>
</protein>
<comment type="subcellular location">
    <subcellularLocation>
        <location evidence="1">Cytoplasm</location>
    </subcellularLocation>
</comment>
<keyword evidence="2" id="KW-0963">Cytoplasm</keyword>
<keyword evidence="11" id="KW-1185">Reference proteome</keyword>
<feature type="repeat" description="Pumilio" evidence="7">
    <location>
        <begin position="260"/>
        <end position="299"/>
    </location>
</feature>
<dbReference type="Gene3D" id="1.25.10.10">
    <property type="entry name" value="Leucine-rich Repeat Variant"/>
    <property type="match status" value="1"/>
</dbReference>
<dbReference type="GO" id="GO:0005737">
    <property type="term" value="C:cytoplasm"/>
    <property type="evidence" value="ECO:0007669"/>
    <property type="project" value="UniProtKB-SubCell"/>
</dbReference>
<proteinExistence type="predicted"/>
<dbReference type="SMART" id="SM00025">
    <property type="entry name" value="Pumilio"/>
    <property type="match status" value="8"/>
</dbReference>
<dbReference type="PANTHER" id="PTHR12537:SF63">
    <property type="entry name" value="PUMILIO HOMOLOG 15"/>
    <property type="match status" value="1"/>
</dbReference>
<dbReference type="GO" id="GO:0003729">
    <property type="term" value="F:mRNA binding"/>
    <property type="evidence" value="ECO:0007669"/>
    <property type="project" value="TreeGrafter"/>
</dbReference>
<accession>A0A7J9DX74</accession>
<gene>
    <name evidence="10" type="ORF">Gotri_014437</name>
</gene>
<feature type="repeat" description="Pumilio" evidence="7">
    <location>
        <begin position="336"/>
        <end position="371"/>
    </location>
</feature>
<feature type="transmembrane region" description="Helical" evidence="8">
    <location>
        <begin position="499"/>
        <end position="521"/>
    </location>
</feature>
<dbReference type="CDD" id="cd07920">
    <property type="entry name" value="Pumilio"/>
    <property type="match status" value="1"/>
</dbReference>
<dbReference type="InterPro" id="IPR033133">
    <property type="entry name" value="PUM-HD"/>
</dbReference>
<keyword evidence="8" id="KW-0472">Membrane</keyword>
<dbReference type="AlphaFoldDB" id="A0A7J9DX74"/>
<dbReference type="EMBL" id="JABEZW010000005">
    <property type="protein sequence ID" value="MBA0765188.1"/>
    <property type="molecule type" value="Genomic_DNA"/>
</dbReference>
<keyword evidence="3" id="KW-0677">Repeat</keyword>
<dbReference type="PANTHER" id="PTHR12537">
    <property type="entry name" value="RNA BINDING PROTEIN PUMILIO-RELATED"/>
    <property type="match status" value="1"/>
</dbReference>
<dbReference type="PROSITE" id="PS50302">
    <property type="entry name" value="PUM"/>
    <property type="match status" value="8"/>
</dbReference>
<reference evidence="10 11" key="1">
    <citation type="journal article" date="2019" name="Genome Biol. Evol.">
        <title>Insights into the evolution of the New World diploid cottons (Gossypium, subgenus Houzingenia) based on genome sequencing.</title>
        <authorList>
            <person name="Grover C.E."/>
            <person name="Arick M.A. 2nd"/>
            <person name="Thrash A."/>
            <person name="Conover J.L."/>
            <person name="Sanders W.S."/>
            <person name="Peterson D.G."/>
            <person name="Frelichowski J.E."/>
            <person name="Scheffler J.A."/>
            <person name="Scheffler B.E."/>
            <person name="Wendel J.F."/>
        </authorList>
    </citation>
    <scope>NUCLEOTIDE SEQUENCE [LARGE SCALE GENOMIC DNA]</scope>
    <source>
        <strain evidence="10">8</strain>
        <tissue evidence="10">Leaf</tissue>
    </source>
</reference>
<feature type="transmembrane region" description="Helical" evidence="8">
    <location>
        <begin position="462"/>
        <end position="487"/>
    </location>
</feature>
<evidence type="ECO:0000256" key="2">
    <source>
        <dbReference type="ARBA" id="ARBA00022490"/>
    </source>
</evidence>
<evidence type="ECO:0000313" key="11">
    <source>
        <dbReference type="Proteomes" id="UP000593568"/>
    </source>
</evidence>
<evidence type="ECO:0000256" key="3">
    <source>
        <dbReference type="ARBA" id="ARBA00022737"/>
    </source>
</evidence>
<organism evidence="10 11">
    <name type="scientific">Gossypium trilobum</name>
    <dbReference type="NCBI Taxonomy" id="34281"/>
    <lineage>
        <taxon>Eukaryota</taxon>
        <taxon>Viridiplantae</taxon>
        <taxon>Streptophyta</taxon>
        <taxon>Embryophyta</taxon>
        <taxon>Tracheophyta</taxon>
        <taxon>Spermatophyta</taxon>
        <taxon>Magnoliopsida</taxon>
        <taxon>eudicotyledons</taxon>
        <taxon>Gunneridae</taxon>
        <taxon>Pentapetalae</taxon>
        <taxon>rosids</taxon>
        <taxon>malvids</taxon>
        <taxon>Malvales</taxon>
        <taxon>Malvaceae</taxon>
        <taxon>Malvoideae</taxon>
        <taxon>Gossypium</taxon>
    </lineage>
</organism>
<evidence type="ECO:0000256" key="5">
    <source>
        <dbReference type="ARBA" id="ARBA00022884"/>
    </source>
</evidence>
<comment type="caution">
    <text evidence="10">The sequence shown here is derived from an EMBL/GenBank/DDBJ whole genome shotgun (WGS) entry which is preliminary data.</text>
</comment>
<evidence type="ECO:0000259" key="9">
    <source>
        <dbReference type="PROSITE" id="PS50303"/>
    </source>
</evidence>
<name>A0A7J9DX74_9ROSI</name>
<evidence type="ECO:0000256" key="4">
    <source>
        <dbReference type="ARBA" id="ARBA00022845"/>
    </source>
</evidence>
<feature type="repeat" description="Pumilio" evidence="7">
    <location>
        <begin position="408"/>
        <end position="443"/>
    </location>
</feature>
<dbReference type="InterPro" id="IPR016024">
    <property type="entry name" value="ARM-type_fold"/>
</dbReference>
<dbReference type="GO" id="GO:0006417">
    <property type="term" value="P:regulation of translation"/>
    <property type="evidence" value="ECO:0007669"/>
    <property type="project" value="UniProtKB-KW"/>
</dbReference>
<sequence length="561" mass="63255">MESGNRSVWETPLVPPSRSLGSYVPHHSLTSPQNLLENNPFDQSLESAFFGLNLSTQKNPELDYGFSRGEKERKNEGLHVGFDGVMRVGPYSDSWNSLVPRSYQLPNLNENGYLFDSRREHVFNEISILPFSYQNRLAPPLTTAGAGCSRNKNVMRSRFNSHNNDQISNGFRRPRWSHEPLNCLSIGDLRGRFLSLAKDQHGCWFLERAIDEASREEIDMILMEVIGHVDELMLDPFANYVVQKLVVMCNEEQKSQIILMIVKDGFRLVNICLNVRGTRAVQKLLENLTSQQQISLIMSALTTCVVALTKDINGHRVIQCCLKIFSDQDNKYLLKEVADNCYQIATDKSGCCAMQHCIDHSKGEAKANLVREIIANALHLAEDRYGNYVVQHVLGLKERQTTESLLRQLEGNYASLSCNRYGSNVVEKCLLESGEEQSTRIIKELLRSPIGSRLLVDRFGNYVIQSALSVSKGFVYNALLNLVWVNFPMMRNHVYGRWILAWFIDVEILIAVIVDGCAIGYKINMHEKLVVSEDLLLKCHIVGDFVVAGGTSYPNTAEAGG</sequence>
<dbReference type="Proteomes" id="UP000593568">
    <property type="component" value="Unassembled WGS sequence"/>
</dbReference>
<dbReference type="InterPro" id="IPR011989">
    <property type="entry name" value="ARM-like"/>
</dbReference>
<evidence type="ECO:0000313" key="10">
    <source>
        <dbReference type="EMBL" id="MBA0765188.1"/>
    </source>
</evidence>
<keyword evidence="8" id="KW-0812">Transmembrane</keyword>